<organism evidence="2 3">
    <name type="scientific">Hypholoma sublateritium (strain FD-334 SS-4)</name>
    <dbReference type="NCBI Taxonomy" id="945553"/>
    <lineage>
        <taxon>Eukaryota</taxon>
        <taxon>Fungi</taxon>
        <taxon>Dikarya</taxon>
        <taxon>Basidiomycota</taxon>
        <taxon>Agaricomycotina</taxon>
        <taxon>Agaricomycetes</taxon>
        <taxon>Agaricomycetidae</taxon>
        <taxon>Agaricales</taxon>
        <taxon>Agaricineae</taxon>
        <taxon>Strophariaceae</taxon>
        <taxon>Hypholoma</taxon>
    </lineage>
</organism>
<feature type="domain" description="DEAD/DEAH-box helicase" evidence="1">
    <location>
        <begin position="11"/>
        <end position="69"/>
    </location>
</feature>
<dbReference type="InterPro" id="IPR027417">
    <property type="entry name" value="P-loop_NTPase"/>
</dbReference>
<sequence length="101" mass="11463">MQLRSILADQLKKDSLVSAGTGSGKTLPIAINILLDDPSKNKVTITISPLKRLQATQQEDFKSRYGIRTFAINDDTPHDEAWWTVHFYLIRTPENPFTSIY</sequence>
<dbReference type="EMBL" id="KN817538">
    <property type="protein sequence ID" value="KJA24296.1"/>
    <property type="molecule type" value="Genomic_DNA"/>
</dbReference>
<name>A0A0D2P6L7_HYPSF</name>
<dbReference type="OMA" id="DHLITIM"/>
<dbReference type="GO" id="GO:0003676">
    <property type="term" value="F:nucleic acid binding"/>
    <property type="evidence" value="ECO:0007669"/>
    <property type="project" value="InterPro"/>
</dbReference>
<evidence type="ECO:0000259" key="1">
    <source>
        <dbReference type="Pfam" id="PF00270"/>
    </source>
</evidence>
<reference evidence="3" key="1">
    <citation type="submission" date="2014-04" db="EMBL/GenBank/DDBJ databases">
        <title>Evolutionary Origins and Diversification of the Mycorrhizal Mutualists.</title>
        <authorList>
            <consortium name="DOE Joint Genome Institute"/>
            <consortium name="Mycorrhizal Genomics Consortium"/>
            <person name="Kohler A."/>
            <person name="Kuo A."/>
            <person name="Nagy L.G."/>
            <person name="Floudas D."/>
            <person name="Copeland A."/>
            <person name="Barry K.W."/>
            <person name="Cichocki N."/>
            <person name="Veneault-Fourrey C."/>
            <person name="LaButti K."/>
            <person name="Lindquist E.A."/>
            <person name="Lipzen A."/>
            <person name="Lundell T."/>
            <person name="Morin E."/>
            <person name="Murat C."/>
            <person name="Riley R."/>
            <person name="Ohm R."/>
            <person name="Sun H."/>
            <person name="Tunlid A."/>
            <person name="Henrissat B."/>
            <person name="Grigoriev I.V."/>
            <person name="Hibbett D.S."/>
            <person name="Martin F."/>
        </authorList>
    </citation>
    <scope>NUCLEOTIDE SEQUENCE [LARGE SCALE GENOMIC DNA]</scope>
    <source>
        <strain evidence="3">FD-334 SS-4</strain>
    </source>
</reference>
<evidence type="ECO:0000313" key="2">
    <source>
        <dbReference type="EMBL" id="KJA24296.1"/>
    </source>
</evidence>
<dbReference type="Gene3D" id="3.40.50.300">
    <property type="entry name" value="P-loop containing nucleotide triphosphate hydrolases"/>
    <property type="match status" value="1"/>
</dbReference>
<evidence type="ECO:0000313" key="3">
    <source>
        <dbReference type="Proteomes" id="UP000054270"/>
    </source>
</evidence>
<proteinExistence type="predicted"/>
<dbReference type="GO" id="GO:0005524">
    <property type="term" value="F:ATP binding"/>
    <property type="evidence" value="ECO:0007669"/>
    <property type="project" value="InterPro"/>
</dbReference>
<dbReference type="Pfam" id="PF00270">
    <property type="entry name" value="DEAD"/>
    <property type="match status" value="1"/>
</dbReference>
<gene>
    <name evidence="2" type="ORF">HYPSUDRAFT_136436</name>
</gene>
<accession>A0A0D2P6L7</accession>
<dbReference type="Proteomes" id="UP000054270">
    <property type="component" value="Unassembled WGS sequence"/>
</dbReference>
<dbReference type="InterPro" id="IPR011545">
    <property type="entry name" value="DEAD/DEAH_box_helicase_dom"/>
</dbReference>
<dbReference type="AlphaFoldDB" id="A0A0D2P6L7"/>
<dbReference type="OrthoDB" id="10261556at2759"/>
<dbReference type="SUPFAM" id="SSF52540">
    <property type="entry name" value="P-loop containing nucleoside triphosphate hydrolases"/>
    <property type="match status" value="1"/>
</dbReference>
<keyword evidence="3" id="KW-1185">Reference proteome</keyword>
<protein>
    <recommendedName>
        <fullName evidence="1">DEAD/DEAH-box helicase domain-containing protein</fullName>
    </recommendedName>
</protein>